<keyword evidence="4" id="KW-1185">Reference proteome</keyword>
<name>A0AAX4PCG8_9CHLO</name>
<reference evidence="3 4" key="1">
    <citation type="submission" date="2024-03" db="EMBL/GenBank/DDBJ databases">
        <title>Complete genome sequence of the green alga Chloropicon roscoffensis RCC1871.</title>
        <authorList>
            <person name="Lemieux C."/>
            <person name="Pombert J.-F."/>
            <person name="Otis C."/>
            <person name="Turmel M."/>
        </authorList>
    </citation>
    <scope>NUCLEOTIDE SEQUENCE [LARGE SCALE GENOMIC DNA]</scope>
    <source>
        <strain evidence="3 4">RCC1871</strain>
    </source>
</reference>
<evidence type="ECO:0000313" key="3">
    <source>
        <dbReference type="EMBL" id="WZN63696.1"/>
    </source>
</evidence>
<feature type="region of interest" description="Disordered" evidence="2">
    <location>
        <begin position="1"/>
        <end position="63"/>
    </location>
</feature>
<organism evidence="3 4">
    <name type="scientific">Chloropicon roscoffensis</name>
    <dbReference type="NCBI Taxonomy" id="1461544"/>
    <lineage>
        <taxon>Eukaryota</taxon>
        <taxon>Viridiplantae</taxon>
        <taxon>Chlorophyta</taxon>
        <taxon>Chloropicophyceae</taxon>
        <taxon>Chloropicales</taxon>
        <taxon>Chloropicaceae</taxon>
        <taxon>Chloropicon</taxon>
    </lineage>
</organism>
<dbReference type="EMBL" id="CP151508">
    <property type="protein sequence ID" value="WZN63696.1"/>
    <property type="molecule type" value="Genomic_DNA"/>
</dbReference>
<keyword evidence="1" id="KW-0175">Coiled coil</keyword>
<accession>A0AAX4PCG8</accession>
<feature type="compositionally biased region" description="Basic residues" evidence="2">
    <location>
        <begin position="16"/>
        <end position="28"/>
    </location>
</feature>
<evidence type="ECO:0000313" key="4">
    <source>
        <dbReference type="Proteomes" id="UP001472866"/>
    </source>
</evidence>
<gene>
    <name evidence="3" type="ORF">HKI87_08g52470</name>
</gene>
<evidence type="ECO:0000256" key="1">
    <source>
        <dbReference type="SAM" id="Coils"/>
    </source>
</evidence>
<dbReference type="Proteomes" id="UP001472866">
    <property type="component" value="Chromosome 08"/>
</dbReference>
<feature type="coiled-coil region" evidence="1">
    <location>
        <begin position="165"/>
        <end position="208"/>
    </location>
</feature>
<sequence length="578" mass="64248">MTGRVGVVRTVESGRHSRRGVLPRRGGRRWGPFRDRRGPAARREAAERETQTTGEEEAETAYEVDTGRGYEDLVQSLREAAESEDCEGVGALVPEVERTLEDLFARVKAKEDERSESAAATTSSSPDLLAQGDDGSVTDEEKIADLLAQVTEFDRADGESEVDSLKRMRRRVDALQRELVRQELKVVMRDVESNLEREERELDEFLGIEFGMEAQKLNYISVTFLTLGVASVAWACEQFLLGEDTSWWWSLPGGLSGARDWLLMVCPPVVIAGLTQLPALKPLVAKFDYLDEYLTQTFTYNADYLRLDEVDVAGPLPGDLDVSDYEEAGQGPLDPSSVPFATYLCFDTVIIGSELIVALGFLEGLLLKGAGAYGWASQDEFAADTAAANALGGLVDTLPLSQFLIGPFVVLAVSALITSIDFQLNEIEKEEDALLSDLVYSPEAKTSELAQDADLKAVVKYLKRLRMEKVGEEMREKEALKQKFVGGEPAASFQADVPRAQRGKRMAEEVGSKLVAWQEKLLARRKYVWIEAAYWLYLTGEVWCSHSLVPSILTALTIETFSWYSLYKSQHFEEEEVS</sequence>
<evidence type="ECO:0000256" key="2">
    <source>
        <dbReference type="SAM" id="MobiDB-lite"/>
    </source>
</evidence>
<feature type="compositionally biased region" description="Basic and acidic residues" evidence="2">
    <location>
        <begin position="32"/>
        <end position="50"/>
    </location>
</feature>
<feature type="region of interest" description="Disordered" evidence="2">
    <location>
        <begin position="109"/>
        <end position="136"/>
    </location>
</feature>
<protein>
    <submittedName>
        <fullName evidence="3">Uncharacterized protein</fullName>
    </submittedName>
</protein>
<proteinExistence type="predicted"/>
<dbReference type="AlphaFoldDB" id="A0AAX4PCG8"/>